<gene>
    <name evidence="2" type="ORF">FEHR0123_LOCUS9041</name>
    <name evidence="3" type="ORF">FEHR0123_LOCUS9042</name>
</gene>
<keyword evidence="1" id="KW-0206">Cytoskeleton</keyword>
<keyword evidence="1" id="KW-0243">Dynein</keyword>
<evidence type="ECO:0000313" key="2">
    <source>
        <dbReference type="EMBL" id="CAE0314117.1"/>
    </source>
</evidence>
<dbReference type="PANTHER" id="PTHR11886:SF35">
    <property type="entry name" value="DYNEIN LIGHT CHAIN"/>
    <property type="match status" value="1"/>
</dbReference>
<organism evidence="2">
    <name type="scientific">Favella ehrenbergii</name>
    <dbReference type="NCBI Taxonomy" id="182087"/>
    <lineage>
        <taxon>Eukaryota</taxon>
        <taxon>Sar</taxon>
        <taxon>Alveolata</taxon>
        <taxon>Ciliophora</taxon>
        <taxon>Intramacronucleata</taxon>
        <taxon>Spirotrichea</taxon>
        <taxon>Choreotrichia</taxon>
        <taxon>Tintinnida</taxon>
        <taxon>Xystonellidae</taxon>
        <taxon>Favella</taxon>
    </lineage>
</organism>
<dbReference type="GO" id="GO:0005874">
    <property type="term" value="C:microtubule"/>
    <property type="evidence" value="ECO:0007669"/>
    <property type="project" value="UniProtKB-KW"/>
</dbReference>
<name>A0A7S3MN05_9SPIT</name>
<comment type="similarity">
    <text evidence="1">Belongs to the dynein light chain family.</text>
</comment>
<keyword evidence="1" id="KW-0963">Cytoplasm</keyword>
<keyword evidence="1" id="KW-0505">Motor protein</keyword>
<feature type="non-terminal residue" evidence="2">
    <location>
        <position position="128"/>
    </location>
</feature>
<evidence type="ECO:0000256" key="1">
    <source>
        <dbReference type="RuleBase" id="RU365010"/>
    </source>
</evidence>
<reference evidence="2" key="1">
    <citation type="submission" date="2021-01" db="EMBL/GenBank/DDBJ databases">
        <authorList>
            <person name="Corre E."/>
            <person name="Pelletier E."/>
            <person name="Niang G."/>
            <person name="Scheremetjew M."/>
            <person name="Finn R."/>
            <person name="Kale V."/>
            <person name="Holt S."/>
            <person name="Cochrane G."/>
            <person name="Meng A."/>
            <person name="Brown T."/>
            <person name="Cohen L."/>
        </authorList>
    </citation>
    <scope>NUCLEOTIDE SEQUENCE</scope>
    <source>
        <strain evidence="2">Fehren 1</strain>
    </source>
</reference>
<dbReference type="AlphaFoldDB" id="A0A7S3MN05"/>
<dbReference type="SMART" id="SM01375">
    <property type="entry name" value="Dynein_light"/>
    <property type="match status" value="1"/>
</dbReference>
<dbReference type="GO" id="GO:0005868">
    <property type="term" value="C:cytoplasmic dynein complex"/>
    <property type="evidence" value="ECO:0007669"/>
    <property type="project" value="TreeGrafter"/>
</dbReference>
<dbReference type="GO" id="GO:0007017">
    <property type="term" value="P:microtubule-based process"/>
    <property type="evidence" value="ECO:0007669"/>
    <property type="project" value="InterPro"/>
</dbReference>
<dbReference type="PANTHER" id="PTHR11886">
    <property type="entry name" value="DYNEIN LIGHT CHAIN"/>
    <property type="match status" value="1"/>
</dbReference>
<dbReference type="EMBL" id="HBIE01030145">
    <property type="protein sequence ID" value="CAE0314117.1"/>
    <property type="molecule type" value="Transcribed_RNA"/>
</dbReference>
<dbReference type="Gene3D" id="3.30.740.10">
    <property type="entry name" value="Protein Inhibitor Of Neuronal Nitric Oxide Synthase"/>
    <property type="match status" value="1"/>
</dbReference>
<dbReference type="Pfam" id="PF01221">
    <property type="entry name" value="Dynein_light"/>
    <property type="match status" value="1"/>
</dbReference>
<dbReference type="GO" id="GO:0045505">
    <property type="term" value="F:dynein intermediate chain binding"/>
    <property type="evidence" value="ECO:0007669"/>
    <property type="project" value="TreeGrafter"/>
</dbReference>
<keyword evidence="1" id="KW-0493">Microtubule</keyword>
<comment type="subcellular location">
    <subcellularLocation>
        <location evidence="1">Cytoplasm</location>
        <location evidence="1">Cytoskeleton</location>
    </subcellularLocation>
</comment>
<dbReference type="SUPFAM" id="SSF54648">
    <property type="entry name" value="DLC"/>
    <property type="match status" value="1"/>
</dbReference>
<dbReference type="EMBL" id="HBIE01030146">
    <property type="protein sequence ID" value="CAE0314118.1"/>
    <property type="molecule type" value="Transcribed_RNA"/>
</dbReference>
<evidence type="ECO:0000313" key="3">
    <source>
        <dbReference type="EMBL" id="CAE0314118.1"/>
    </source>
</evidence>
<accession>A0A7S3MN05</accession>
<proteinExistence type="inferred from homology"/>
<sequence length="128" mass="14690">MVEVVATQVQTYRVRRSNGTEAVVVASDDRNTLEIYGRTADRKVWIKRNDMNAEMTQTAVISVIKGLERFGSSDYSDIAEYVKTEFNNKFGKTWHCLVILRGGFSVQNETNCYICLDIDDYMVVLFKQ</sequence>
<dbReference type="InterPro" id="IPR037177">
    <property type="entry name" value="DLC_sf"/>
</dbReference>
<protein>
    <recommendedName>
        <fullName evidence="1">Dynein light chain</fullName>
    </recommendedName>
</protein>
<dbReference type="InterPro" id="IPR001372">
    <property type="entry name" value="Dynein_light_chain_typ-1/2"/>
</dbReference>